<name>A0A0H3A8V6_NITV4</name>
<dbReference type="InterPro" id="IPR021322">
    <property type="entry name" value="DUF2924"/>
</dbReference>
<dbReference type="Pfam" id="PF11149">
    <property type="entry name" value="DUF2924"/>
    <property type="match status" value="1"/>
</dbReference>
<dbReference type="EMBL" id="CP000527">
    <property type="protein sequence ID" value="ABM27908.1"/>
    <property type="molecule type" value="Genomic_DNA"/>
</dbReference>
<gene>
    <name evidence="1" type="ordered locus">Dvul_0887</name>
</gene>
<dbReference type="HOGENOM" id="CLU_124387_1_0_7"/>
<protein>
    <submittedName>
        <fullName evidence="1">Putative bacteriophage related protein</fullName>
    </submittedName>
</protein>
<organism evidence="1 2">
    <name type="scientific">Nitratidesulfovibrio vulgaris (strain DP4)</name>
    <name type="common">Desulfovibrio vulgaris</name>
    <dbReference type="NCBI Taxonomy" id="391774"/>
    <lineage>
        <taxon>Bacteria</taxon>
        <taxon>Pseudomonadati</taxon>
        <taxon>Thermodesulfobacteriota</taxon>
        <taxon>Desulfovibrionia</taxon>
        <taxon>Desulfovibrionales</taxon>
        <taxon>Desulfovibrionaceae</taxon>
        <taxon>Nitratidesulfovibrio</taxon>
    </lineage>
</organism>
<accession>A0A0H3A8V6</accession>
<dbReference type="AlphaFoldDB" id="A0A0H3A8V6"/>
<dbReference type="KEGG" id="dvl:Dvul_0887"/>
<dbReference type="RefSeq" id="WP_011791905.1">
    <property type="nucleotide sequence ID" value="NC_008751.1"/>
</dbReference>
<proteinExistence type="predicted"/>
<evidence type="ECO:0000313" key="1">
    <source>
        <dbReference type="EMBL" id="ABM27908.1"/>
    </source>
</evidence>
<sequence length="175" mass="19875">MSVNQHTFKAVQELDRMTVGQLRERYLDLFGEETKSHNKAYLRKRIAWRIQFLVEGGLTERAKARAAELARNSELRVRQKRDPYKWGSAELRSRSVKGSLGAKHDPRTPPPGVILHREFKGQDVIVTVVDDGFEYEGRTYKSLSAIATEVAGTRWNGYTFFGLGSTSSKRKEATA</sequence>
<reference evidence="2" key="1">
    <citation type="journal article" date="2009" name="Environ. Microbiol.">
        <title>Contribution of mobile genetic elements to Desulfovibrio vulgaris genome plasticity.</title>
        <authorList>
            <person name="Walker C.B."/>
            <person name="Stolyar S."/>
            <person name="Chivian D."/>
            <person name="Pinel N."/>
            <person name="Gabster J.A."/>
            <person name="Dehal P.S."/>
            <person name="He Z."/>
            <person name="Yang Z.K."/>
            <person name="Yen H.C."/>
            <person name="Zhou J."/>
            <person name="Wall J.D."/>
            <person name="Hazen T.C."/>
            <person name="Arkin A.P."/>
            <person name="Stahl D.A."/>
        </authorList>
    </citation>
    <scope>NUCLEOTIDE SEQUENCE [LARGE SCALE GENOMIC DNA]</scope>
    <source>
        <strain evidence="2">DP4</strain>
    </source>
</reference>
<evidence type="ECO:0000313" key="2">
    <source>
        <dbReference type="Proteomes" id="UP000009173"/>
    </source>
</evidence>
<dbReference type="Proteomes" id="UP000009173">
    <property type="component" value="Chromosome"/>
</dbReference>